<dbReference type="Pfam" id="PF13439">
    <property type="entry name" value="Glyco_transf_4"/>
    <property type="match status" value="1"/>
</dbReference>
<sequence>MKILLVAQHYHPVVGGIETEVRLMGQELTSSCQVEIAAVNFSTSKLPRRLTILHPHLLAKPHLSHKDGQVPIHALSPTQMDRLRLLPIAVQVIPGVRRVANDAVREFGYQRYRQIFVPKLRQIMQNVDVVHSVAIDYLGWAAQEAAHGLGIPFICTPHVHPKQWGDDGQNVEFYQRCNAVVALTEGDRENLIALGVSAQQIQVIGICPILPPMADPGQFRDQHGLQDFPIVLFVGRMCEYKGTKAILEATQQIWQHCPETRFVFIGSHTPESAKYFDDSDPRILYLGTISEQEKANAFAACTVFCMPSVNETLGIVYLEAWSYGKPVIGGKAPGLPRFIEGNGGGLTVDQFPENVASIIIHLLQDPQLRHQLGQSGKLLVEQTYSMQAIVNQRQLLYQSLIEHSTAVHCDRDREGITESKNR</sequence>
<dbReference type="STRING" id="1920490.GCA_001895925_00749"/>
<keyword evidence="4" id="KW-1185">Reference proteome</keyword>
<dbReference type="EMBL" id="PVWG01000001">
    <property type="protein sequence ID" value="PSB22024.1"/>
    <property type="molecule type" value="Genomic_DNA"/>
</dbReference>
<dbReference type="InterPro" id="IPR028098">
    <property type="entry name" value="Glyco_trans_4-like_N"/>
</dbReference>
<dbReference type="OrthoDB" id="502646at2"/>
<evidence type="ECO:0000313" key="4">
    <source>
        <dbReference type="Proteomes" id="UP000238634"/>
    </source>
</evidence>
<evidence type="ECO:0000259" key="1">
    <source>
        <dbReference type="Pfam" id="PF00534"/>
    </source>
</evidence>
<dbReference type="Pfam" id="PF00534">
    <property type="entry name" value="Glycos_transf_1"/>
    <property type="match status" value="1"/>
</dbReference>
<dbReference type="AlphaFoldDB" id="A0A2T1DNM9"/>
<reference evidence="3 4" key="2">
    <citation type="submission" date="2018-03" db="EMBL/GenBank/DDBJ databases">
        <title>The ancient ancestry and fast evolution of plastids.</title>
        <authorList>
            <person name="Moore K.R."/>
            <person name="Magnabosco C."/>
            <person name="Momper L."/>
            <person name="Gold D.A."/>
            <person name="Bosak T."/>
            <person name="Fournier G.P."/>
        </authorList>
    </citation>
    <scope>NUCLEOTIDE SEQUENCE [LARGE SCALE GENOMIC DNA]</scope>
    <source>
        <strain evidence="3 4">ULC007</strain>
    </source>
</reference>
<dbReference type="GO" id="GO:0016758">
    <property type="term" value="F:hexosyltransferase activity"/>
    <property type="evidence" value="ECO:0007669"/>
    <property type="project" value="TreeGrafter"/>
</dbReference>
<dbReference type="RefSeq" id="WP_073069046.1">
    <property type="nucleotide sequence ID" value="NZ_MPPI01000001.1"/>
</dbReference>
<dbReference type="PANTHER" id="PTHR45947:SF3">
    <property type="entry name" value="SULFOQUINOVOSYL TRANSFERASE SQD2"/>
    <property type="match status" value="1"/>
</dbReference>
<feature type="domain" description="Glycosyltransferase subfamily 4-like N-terminal" evidence="2">
    <location>
        <begin position="87"/>
        <end position="204"/>
    </location>
</feature>
<gene>
    <name evidence="3" type="ORF">C7B65_01000</name>
</gene>
<reference evidence="3 4" key="1">
    <citation type="submission" date="2018-02" db="EMBL/GenBank/DDBJ databases">
        <authorList>
            <person name="Cohen D.B."/>
            <person name="Kent A.D."/>
        </authorList>
    </citation>
    <scope>NUCLEOTIDE SEQUENCE [LARGE SCALE GENOMIC DNA]</scope>
    <source>
        <strain evidence="3 4">ULC007</strain>
    </source>
</reference>
<dbReference type="InterPro" id="IPR001296">
    <property type="entry name" value="Glyco_trans_1"/>
</dbReference>
<name>A0A2T1DNM9_9CYAN</name>
<comment type="caution">
    <text evidence="3">The sequence shown here is derived from an EMBL/GenBank/DDBJ whole genome shotgun (WGS) entry which is preliminary data.</text>
</comment>
<proteinExistence type="predicted"/>
<organism evidence="3 4">
    <name type="scientific">Phormidesmis priestleyi ULC007</name>
    <dbReference type="NCBI Taxonomy" id="1920490"/>
    <lineage>
        <taxon>Bacteria</taxon>
        <taxon>Bacillati</taxon>
        <taxon>Cyanobacteriota</taxon>
        <taxon>Cyanophyceae</taxon>
        <taxon>Leptolyngbyales</taxon>
        <taxon>Leptolyngbyaceae</taxon>
        <taxon>Phormidesmis</taxon>
    </lineage>
</organism>
<feature type="domain" description="Glycosyl transferase family 1" evidence="1">
    <location>
        <begin position="220"/>
        <end position="377"/>
    </location>
</feature>
<accession>A0A2T1DNM9</accession>
<dbReference type="Gene3D" id="3.40.50.2000">
    <property type="entry name" value="Glycogen Phosphorylase B"/>
    <property type="match status" value="2"/>
</dbReference>
<evidence type="ECO:0000259" key="2">
    <source>
        <dbReference type="Pfam" id="PF13439"/>
    </source>
</evidence>
<dbReference type="SUPFAM" id="SSF53756">
    <property type="entry name" value="UDP-Glycosyltransferase/glycogen phosphorylase"/>
    <property type="match status" value="1"/>
</dbReference>
<keyword evidence="3" id="KW-0808">Transferase</keyword>
<protein>
    <submittedName>
        <fullName evidence="3">Glycosyltransferase family 1 protein</fullName>
    </submittedName>
</protein>
<dbReference type="PANTHER" id="PTHR45947">
    <property type="entry name" value="SULFOQUINOVOSYL TRANSFERASE SQD2"/>
    <property type="match status" value="1"/>
</dbReference>
<dbReference type="CDD" id="cd03801">
    <property type="entry name" value="GT4_PimA-like"/>
    <property type="match status" value="1"/>
</dbReference>
<dbReference type="Proteomes" id="UP000238634">
    <property type="component" value="Unassembled WGS sequence"/>
</dbReference>
<dbReference type="InterPro" id="IPR050194">
    <property type="entry name" value="Glycosyltransferase_grp1"/>
</dbReference>
<evidence type="ECO:0000313" key="3">
    <source>
        <dbReference type="EMBL" id="PSB22024.1"/>
    </source>
</evidence>